<comment type="caution">
    <text evidence="1">The sequence shown here is derived from an EMBL/GenBank/DDBJ whole genome shotgun (WGS) entry which is preliminary data.</text>
</comment>
<gene>
    <name evidence="1" type="ORF">FGO68_gene17380</name>
</gene>
<dbReference type="EMBL" id="RRYP01008312">
    <property type="protein sequence ID" value="TNV79857.1"/>
    <property type="molecule type" value="Genomic_DNA"/>
</dbReference>
<accession>A0A8J8NQT9</accession>
<evidence type="ECO:0000313" key="2">
    <source>
        <dbReference type="Proteomes" id="UP000785679"/>
    </source>
</evidence>
<keyword evidence="2" id="KW-1185">Reference proteome</keyword>
<dbReference type="AlphaFoldDB" id="A0A8J8NQT9"/>
<dbReference type="Proteomes" id="UP000785679">
    <property type="component" value="Unassembled WGS sequence"/>
</dbReference>
<organism evidence="1 2">
    <name type="scientific">Halteria grandinella</name>
    <dbReference type="NCBI Taxonomy" id="5974"/>
    <lineage>
        <taxon>Eukaryota</taxon>
        <taxon>Sar</taxon>
        <taxon>Alveolata</taxon>
        <taxon>Ciliophora</taxon>
        <taxon>Intramacronucleata</taxon>
        <taxon>Spirotrichea</taxon>
        <taxon>Stichotrichia</taxon>
        <taxon>Sporadotrichida</taxon>
        <taxon>Halteriidae</taxon>
        <taxon>Halteria</taxon>
    </lineage>
</organism>
<reference evidence="1" key="1">
    <citation type="submission" date="2019-06" db="EMBL/GenBank/DDBJ databases">
        <authorList>
            <person name="Zheng W."/>
        </authorList>
    </citation>
    <scope>NUCLEOTIDE SEQUENCE</scope>
    <source>
        <strain evidence="1">QDHG01</strain>
    </source>
</reference>
<proteinExistence type="predicted"/>
<sequence>MPTLNQQMKLPNYPYQSYNTADTKIMEELMQIREGRQNISSNLSRKMTIMPNVRKHPYNCTVNQTKKKGTSEIGNQLGHLIVDQQFDCCRIIILKARPITNDYKQTRNPLRRRKGTTAHQLIWITFLTIYATYKQHFIRIIYFGKRGSSNYLARSKDLNLRAFNVASQQPIMDKSDFVLHCYTLIEYSLYLWWRAQWIGYWWFRSRFDWNCIVRTLTRSGTENGRLQESCSWIRDCCY</sequence>
<name>A0A8J8NQT9_HALGN</name>
<evidence type="ECO:0000313" key="1">
    <source>
        <dbReference type="EMBL" id="TNV79857.1"/>
    </source>
</evidence>
<protein>
    <submittedName>
        <fullName evidence="1">Uncharacterized protein</fullName>
    </submittedName>
</protein>